<sequence length="118" mass="12934">MNDTTIPEKPKLGDYKRHLLVCTGPRCTQNGESQALFDSLGAKFKAAGLDKGALRVKRTRTACFATCKAGPIVCVQPDGVWYYNVTEANLDRIIEQHLLGGAPVDELIFHHGPGCEYD</sequence>
<evidence type="ECO:0000313" key="2">
    <source>
        <dbReference type="Proteomes" id="UP001225378"/>
    </source>
</evidence>
<dbReference type="AlphaFoldDB" id="A0AAU7NRR0"/>
<evidence type="ECO:0000313" key="1">
    <source>
        <dbReference type="EMBL" id="XBS19623.1"/>
    </source>
</evidence>
<dbReference type="Pfam" id="PF01257">
    <property type="entry name" value="2Fe-2S_thioredx"/>
    <property type="match status" value="1"/>
</dbReference>
<proteinExistence type="predicted"/>
<protein>
    <submittedName>
        <fullName evidence="1">Ferredoxin</fullName>
    </submittedName>
</protein>
<name>A0AAU7NRR0_9GAMM</name>
<dbReference type="Gene3D" id="3.40.30.10">
    <property type="entry name" value="Glutaredoxin"/>
    <property type="match status" value="1"/>
</dbReference>
<gene>
    <name evidence="1" type="ORF">Q9L42_014825</name>
</gene>
<keyword evidence="2" id="KW-1185">Reference proteome</keyword>
<dbReference type="InterPro" id="IPR036249">
    <property type="entry name" value="Thioredoxin-like_sf"/>
</dbReference>
<reference evidence="1 2" key="1">
    <citation type="journal article" date="2024" name="Microbiology">
        <title>Methylomarinum rosea sp. nov., a novel halophilic methanotrophic bacterium from the hypersaline Lake Elton.</title>
        <authorList>
            <person name="Suleimanov R.Z."/>
            <person name="Oshkin I.Y."/>
            <person name="Danilova O.V."/>
            <person name="Suzina N.E."/>
            <person name="Dedysh S.N."/>
        </authorList>
    </citation>
    <scope>NUCLEOTIDE SEQUENCE [LARGE SCALE GENOMIC DNA]</scope>
    <source>
        <strain evidence="1 2">Ch1-1</strain>
    </source>
</reference>
<dbReference type="SUPFAM" id="SSF52833">
    <property type="entry name" value="Thioredoxin-like"/>
    <property type="match status" value="1"/>
</dbReference>
<dbReference type="RefSeq" id="WP_305907634.1">
    <property type="nucleotide sequence ID" value="NZ_CP157743.1"/>
</dbReference>
<dbReference type="CDD" id="cd02980">
    <property type="entry name" value="TRX_Fd_family"/>
    <property type="match status" value="1"/>
</dbReference>
<dbReference type="Proteomes" id="UP001225378">
    <property type="component" value="Chromosome"/>
</dbReference>
<accession>A0AAU7NRR0</accession>
<dbReference type="KEGG" id="mech:Q9L42_014825"/>
<dbReference type="EMBL" id="CP157743">
    <property type="protein sequence ID" value="XBS19623.1"/>
    <property type="molecule type" value="Genomic_DNA"/>
</dbReference>
<organism evidence="1 2">
    <name type="scientific">Methylomarinum roseum</name>
    <dbReference type="NCBI Taxonomy" id="3067653"/>
    <lineage>
        <taxon>Bacteria</taxon>
        <taxon>Pseudomonadati</taxon>
        <taxon>Pseudomonadota</taxon>
        <taxon>Gammaproteobacteria</taxon>
        <taxon>Methylococcales</taxon>
        <taxon>Methylococcaceae</taxon>
        <taxon>Methylomarinum</taxon>
    </lineage>
</organism>